<gene>
    <name evidence="7" type="ORF">JW984_05790</name>
</gene>
<dbReference type="InterPro" id="IPR052155">
    <property type="entry name" value="Biofilm_reg_signaling"/>
</dbReference>
<dbReference type="SMART" id="SM00448">
    <property type="entry name" value="REC"/>
    <property type="match status" value="1"/>
</dbReference>
<feature type="domain" description="PAC" evidence="5">
    <location>
        <begin position="494"/>
        <end position="546"/>
    </location>
</feature>
<dbReference type="SMART" id="SM00086">
    <property type="entry name" value="PAC"/>
    <property type="match status" value="2"/>
</dbReference>
<dbReference type="CDD" id="cd00130">
    <property type="entry name" value="PAS"/>
    <property type="match status" value="2"/>
</dbReference>
<dbReference type="PROSITE" id="PS50113">
    <property type="entry name" value="PAC"/>
    <property type="match status" value="2"/>
</dbReference>
<dbReference type="CDD" id="cd00156">
    <property type="entry name" value="REC"/>
    <property type="match status" value="1"/>
</dbReference>
<evidence type="ECO:0000259" key="5">
    <source>
        <dbReference type="PROSITE" id="PS50113"/>
    </source>
</evidence>
<accession>A0A9D8KDJ1</accession>
<dbReference type="FunFam" id="3.30.70.270:FF:000001">
    <property type="entry name" value="Diguanylate cyclase domain protein"/>
    <property type="match status" value="1"/>
</dbReference>
<dbReference type="PROSITE" id="PS50112">
    <property type="entry name" value="PAS"/>
    <property type="match status" value="1"/>
</dbReference>
<dbReference type="InterPro" id="IPR001610">
    <property type="entry name" value="PAC"/>
</dbReference>
<dbReference type="InterPro" id="IPR000700">
    <property type="entry name" value="PAS-assoc_C"/>
</dbReference>
<organism evidence="7 8">
    <name type="scientific">Candidatus Zymogenus saltonus</name>
    <dbReference type="NCBI Taxonomy" id="2844893"/>
    <lineage>
        <taxon>Bacteria</taxon>
        <taxon>Deltaproteobacteria</taxon>
        <taxon>Candidatus Zymogenia</taxon>
        <taxon>Candidatus Zymogeniales</taxon>
        <taxon>Candidatus Zymogenaceae</taxon>
        <taxon>Candidatus Zymogenus</taxon>
    </lineage>
</organism>
<proteinExistence type="predicted"/>
<evidence type="ECO:0000259" key="3">
    <source>
        <dbReference type="PROSITE" id="PS50110"/>
    </source>
</evidence>
<dbReference type="Pfam" id="PF00072">
    <property type="entry name" value="Response_reg"/>
    <property type="match status" value="1"/>
</dbReference>
<dbReference type="PROSITE" id="PS50887">
    <property type="entry name" value="GGDEF"/>
    <property type="match status" value="1"/>
</dbReference>
<feature type="domain" description="PAS" evidence="4">
    <location>
        <begin position="430"/>
        <end position="460"/>
    </location>
</feature>
<keyword evidence="2" id="KW-0175">Coiled coil</keyword>
<feature type="domain" description="PAC" evidence="5">
    <location>
        <begin position="373"/>
        <end position="426"/>
    </location>
</feature>
<dbReference type="Gene3D" id="3.30.450.20">
    <property type="entry name" value="PAS domain"/>
    <property type="match status" value="3"/>
</dbReference>
<feature type="domain" description="GGDEF" evidence="6">
    <location>
        <begin position="578"/>
        <end position="702"/>
    </location>
</feature>
<dbReference type="NCBIfam" id="TIGR00254">
    <property type="entry name" value="GGDEF"/>
    <property type="match status" value="1"/>
</dbReference>
<protein>
    <submittedName>
        <fullName evidence="7">Diguanylate cyclase</fullName>
    </submittedName>
</protein>
<dbReference type="GO" id="GO:0000160">
    <property type="term" value="P:phosphorelay signal transduction system"/>
    <property type="evidence" value="ECO:0007669"/>
    <property type="project" value="InterPro"/>
</dbReference>
<dbReference type="PROSITE" id="PS50110">
    <property type="entry name" value="RESPONSE_REGULATORY"/>
    <property type="match status" value="1"/>
</dbReference>
<evidence type="ECO:0000259" key="6">
    <source>
        <dbReference type="PROSITE" id="PS50887"/>
    </source>
</evidence>
<feature type="coiled-coil region" evidence="2">
    <location>
        <begin position="250"/>
        <end position="309"/>
    </location>
</feature>
<reference evidence="7" key="2">
    <citation type="submission" date="2021-01" db="EMBL/GenBank/DDBJ databases">
        <authorList>
            <person name="Hahn C.R."/>
            <person name="Youssef N.H."/>
            <person name="Elshahed M."/>
        </authorList>
    </citation>
    <scope>NUCLEOTIDE SEQUENCE</scope>
    <source>
        <strain evidence="7">Zod_Metabat.24</strain>
    </source>
</reference>
<dbReference type="InterPro" id="IPR000014">
    <property type="entry name" value="PAS"/>
</dbReference>
<dbReference type="Gene3D" id="3.30.70.270">
    <property type="match status" value="1"/>
</dbReference>
<name>A0A9D8KDJ1_9DELT</name>
<dbReference type="InterPro" id="IPR001789">
    <property type="entry name" value="Sig_transdc_resp-reg_receiver"/>
</dbReference>
<dbReference type="CDD" id="cd01949">
    <property type="entry name" value="GGDEF"/>
    <property type="match status" value="1"/>
</dbReference>
<dbReference type="InterPro" id="IPR000160">
    <property type="entry name" value="GGDEF_dom"/>
</dbReference>
<dbReference type="PANTHER" id="PTHR44757">
    <property type="entry name" value="DIGUANYLATE CYCLASE DGCP"/>
    <property type="match status" value="1"/>
</dbReference>
<dbReference type="Pfam" id="PF08448">
    <property type="entry name" value="PAS_4"/>
    <property type="match status" value="1"/>
</dbReference>
<dbReference type="PANTHER" id="PTHR44757:SF2">
    <property type="entry name" value="BIOFILM ARCHITECTURE MAINTENANCE PROTEIN MBAA"/>
    <property type="match status" value="1"/>
</dbReference>
<evidence type="ECO:0000256" key="2">
    <source>
        <dbReference type="SAM" id="Coils"/>
    </source>
</evidence>
<dbReference type="SUPFAM" id="SSF55785">
    <property type="entry name" value="PYP-like sensor domain (PAS domain)"/>
    <property type="match status" value="3"/>
</dbReference>
<dbReference type="AlphaFoldDB" id="A0A9D8KDJ1"/>
<dbReference type="InterPro" id="IPR043128">
    <property type="entry name" value="Rev_trsase/Diguanyl_cyclase"/>
</dbReference>
<feature type="modified residue" description="4-aspartylphosphate" evidence="1">
    <location>
        <position position="59"/>
    </location>
</feature>
<keyword evidence="1" id="KW-0597">Phosphoprotein</keyword>
<dbReference type="EMBL" id="JAFGIX010000027">
    <property type="protein sequence ID" value="MBN1572694.1"/>
    <property type="molecule type" value="Genomic_DNA"/>
</dbReference>
<comment type="caution">
    <text evidence="7">The sequence shown here is derived from an EMBL/GenBank/DDBJ whole genome shotgun (WGS) entry which is preliminary data.</text>
</comment>
<evidence type="ECO:0000313" key="7">
    <source>
        <dbReference type="EMBL" id="MBN1572694.1"/>
    </source>
</evidence>
<dbReference type="SUPFAM" id="SSF52172">
    <property type="entry name" value="CheY-like"/>
    <property type="match status" value="1"/>
</dbReference>
<dbReference type="Gene3D" id="3.40.50.2300">
    <property type="match status" value="1"/>
</dbReference>
<dbReference type="InterPro" id="IPR029787">
    <property type="entry name" value="Nucleotide_cyclase"/>
</dbReference>
<dbReference type="SUPFAM" id="SSF55073">
    <property type="entry name" value="Nucleotide cyclase"/>
    <property type="match status" value="1"/>
</dbReference>
<dbReference type="Pfam" id="PF00990">
    <property type="entry name" value="GGDEF"/>
    <property type="match status" value="1"/>
</dbReference>
<dbReference type="SMART" id="SM00267">
    <property type="entry name" value="GGDEF"/>
    <property type="match status" value="1"/>
</dbReference>
<dbReference type="InterPro" id="IPR011006">
    <property type="entry name" value="CheY-like_superfamily"/>
</dbReference>
<reference evidence="7" key="1">
    <citation type="journal article" date="2021" name="Environ. Microbiol.">
        <title>Genomic characterization of three novel Desulfobacterota classes expand the metabolic and phylogenetic diversity of the phylum.</title>
        <authorList>
            <person name="Murphy C.L."/>
            <person name="Biggerstaff J."/>
            <person name="Eichhorn A."/>
            <person name="Ewing E."/>
            <person name="Shahan R."/>
            <person name="Soriano D."/>
            <person name="Stewart S."/>
            <person name="VanMol K."/>
            <person name="Walker R."/>
            <person name="Walters P."/>
            <person name="Elshahed M.S."/>
            <person name="Youssef N.H."/>
        </authorList>
    </citation>
    <scope>NUCLEOTIDE SEQUENCE</scope>
    <source>
        <strain evidence="7">Zod_Metabat.24</strain>
    </source>
</reference>
<evidence type="ECO:0000313" key="8">
    <source>
        <dbReference type="Proteomes" id="UP000809273"/>
    </source>
</evidence>
<evidence type="ECO:0000256" key="1">
    <source>
        <dbReference type="PROSITE-ProRule" id="PRU00169"/>
    </source>
</evidence>
<dbReference type="SMART" id="SM00091">
    <property type="entry name" value="PAS"/>
    <property type="match status" value="3"/>
</dbReference>
<dbReference type="Proteomes" id="UP000809273">
    <property type="component" value="Unassembled WGS sequence"/>
</dbReference>
<dbReference type="Pfam" id="PF13426">
    <property type="entry name" value="PAS_9"/>
    <property type="match status" value="2"/>
</dbReference>
<dbReference type="InterPro" id="IPR035965">
    <property type="entry name" value="PAS-like_dom_sf"/>
</dbReference>
<evidence type="ECO:0000259" key="4">
    <source>
        <dbReference type="PROSITE" id="PS50112"/>
    </source>
</evidence>
<sequence>MKDGPTLVLLVEDDQVYANLIREIFEDTVTASFDLLHAESIEKAIKYLAKKDVGIILLDLMLPDSSGLDTFLKIKGEAAEIPIVIITSLDDEKLALEALNKGADEYLFKIDVRPDNLIRSLRYVMERRKAGEEIRNSEEKLRTLFMGFPLPSYTWRLSDGDFILVDYNRAAREITGGKIDEMLNIRAEELHSDKPEIVREIARCLKKNIVIKKDYEYSYRSLKKTRFLTVTMMPASPESVFVFTEDITDRKKAEEELKKSRDNLEVDIKKRMKELSEINEKLELEIEERKKVEEALRKSEEQFKRMIEQSPFSIQVMNTEGKIVNVNRSWEKLWEGSLDDLKDYNILEDEQLERLGVMSYVERAFSGEETVIPPVEYVTTESPKIVKRWVEGYFYPVRDSEGEINSIILISRDITEQKETERTMRISDWAMKSSISAIVLFDLNGIVTYVNPSFLNMWGYDDISEVIGLSWEEIWYDEGRIRESIDSQDGMESWVGEVLARKKDGSLFNVQLSASLVIDEEEKPISIMGSLVDITNRKKLEEELWTLSITDSLTGLYNQRYFYRKIEEEAAKARRMSYPICLMIFDLDNFKQYNDRYGHQKGDDVLREIGEITKKSVRRESDAAFRYGGDEFAVILPNAKKEDALEVAKRIEREVSKTFKDIGISFGIEILTEDIAIEEFIRAADVAMYREKGYKTNDKKKV</sequence>
<dbReference type="NCBIfam" id="TIGR00229">
    <property type="entry name" value="sensory_box"/>
    <property type="match status" value="3"/>
</dbReference>
<dbReference type="InterPro" id="IPR013656">
    <property type="entry name" value="PAS_4"/>
</dbReference>
<feature type="domain" description="Response regulatory" evidence="3">
    <location>
        <begin position="7"/>
        <end position="124"/>
    </location>
</feature>